<dbReference type="AlphaFoldDB" id="A0A0F9T8E7"/>
<evidence type="ECO:0000313" key="2">
    <source>
        <dbReference type="EMBL" id="KKN45251.1"/>
    </source>
</evidence>
<feature type="region of interest" description="Disordered" evidence="1">
    <location>
        <begin position="101"/>
        <end position="129"/>
    </location>
</feature>
<sequence length="142" mass="17020">MKLLFKLLLVIMLISFTVKAQETYSIEACFDSYIQGKYCFVDMEGTSFRFQEIEPSIIEKYDLRDASYQGRMFVVVYKSKNTAYEEREEDEVYEQYEGEFKNGENYKDGGQYNEGEDYEEEEEDNNEEEYQEYCIVDLELVR</sequence>
<evidence type="ECO:0000256" key="1">
    <source>
        <dbReference type="SAM" id="MobiDB-lite"/>
    </source>
</evidence>
<reference evidence="2" key="1">
    <citation type="journal article" date="2015" name="Nature">
        <title>Complex archaea that bridge the gap between prokaryotes and eukaryotes.</title>
        <authorList>
            <person name="Spang A."/>
            <person name="Saw J.H."/>
            <person name="Jorgensen S.L."/>
            <person name="Zaremba-Niedzwiedzka K."/>
            <person name="Martijn J."/>
            <person name="Lind A.E."/>
            <person name="van Eijk R."/>
            <person name="Schleper C."/>
            <person name="Guy L."/>
            <person name="Ettema T.J."/>
        </authorList>
    </citation>
    <scope>NUCLEOTIDE SEQUENCE</scope>
</reference>
<proteinExistence type="predicted"/>
<dbReference type="EMBL" id="LAZR01001402">
    <property type="protein sequence ID" value="KKN45251.1"/>
    <property type="molecule type" value="Genomic_DNA"/>
</dbReference>
<protein>
    <submittedName>
        <fullName evidence="2">Uncharacterized protein</fullName>
    </submittedName>
</protein>
<organism evidence="2">
    <name type="scientific">marine sediment metagenome</name>
    <dbReference type="NCBI Taxonomy" id="412755"/>
    <lineage>
        <taxon>unclassified sequences</taxon>
        <taxon>metagenomes</taxon>
        <taxon>ecological metagenomes</taxon>
    </lineage>
</organism>
<comment type="caution">
    <text evidence="2">The sequence shown here is derived from an EMBL/GenBank/DDBJ whole genome shotgun (WGS) entry which is preliminary data.</text>
</comment>
<name>A0A0F9T8E7_9ZZZZ</name>
<gene>
    <name evidence="2" type="ORF">LCGC14_0685020</name>
</gene>
<accession>A0A0F9T8E7</accession>
<feature type="compositionally biased region" description="Acidic residues" evidence="1">
    <location>
        <begin position="114"/>
        <end position="129"/>
    </location>
</feature>